<dbReference type="Pfam" id="PF01471">
    <property type="entry name" value="PG_binding_1"/>
    <property type="match status" value="1"/>
</dbReference>
<dbReference type="Gene3D" id="1.10.101.10">
    <property type="entry name" value="PGBD-like superfamily/PGBD"/>
    <property type="match status" value="1"/>
</dbReference>
<dbReference type="SUPFAM" id="SSF47090">
    <property type="entry name" value="PGBD-like"/>
    <property type="match status" value="1"/>
</dbReference>
<evidence type="ECO:0000313" key="3">
    <source>
        <dbReference type="Proteomes" id="UP001518140"/>
    </source>
</evidence>
<gene>
    <name evidence="2" type="ORF">G6048_47300</name>
</gene>
<protein>
    <submittedName>
        <fullName evidence="2">Peptidoglycan-binding protein</fullName>
    </submittedName>
</protein>
<dbReference type="InterPro" id="IPR002477">
    <property type="entry name" value="Peptidoglycan-bd-like"/>
</dbReference>
<dbReference type="Proteomes" id="UP001518140">
    <property type="component" value="Unassembled WGS sequence"/>
</dbReference>
<reference evidence="2 3" key="1">
    <citation type="submission" date="2020-02" db="EMBL/GenBank/DDBJ databases">
        <title>Whole-genome analyses of novel actinobacteria.</title>
        <authorList>
            <person name="Sahin N."/>
            <person name="Tokatli A."/>
        </authorList>
    </citation>
    <scope>NUCLEOTIDE SEQUENCE [LARGE SCALE GENOMIC DNA]</scope>
    <source>
        <strain evidence="2 3">YC419</strain>
    </source>
</reference>
<sequence>MRIRFKIGSTAVALGAVVALVSSSNSVPVAGEVELGRLQPVAGTCPYSGSHPELTRSDRYSSAVKHAQCLWNTQNDLHGGRKLINQDGYFGSDTYAAMRRIQSACGILVDGIVGPDTWKCLHPDQSPNPKYKEGVWPVD</sequence>
<proteinExistence type="predicted"/>
<evidence type="ECO:0000259" key="1">
    <source>
        <dbReference type="Pfam" id="PF01471"/>
    </source>
</evidence>
<dbReference type="EMBL" id="JAAKZX010000394">
    <property type="protein sequence ID" value="NGO49357.1"/>
    <property type="molecule type" value="Genomic_DNA"/>
</dbReference>
<keyword evidence="3" id="KW-1185">Reference proteome</keyword>
<comment type="caution">
    <text evidence="2">The sequence shown here is derived from an EMBL/GenBank/DDBJ whole genome shotgun (WGS) entry which is preliminary data.</text>
</comment>
<organism evidence="2 3">
    <name type="scientific">Streptomyces ureilyticus</name>
    <dbReference type="NCBI Taxonomy" id="1775131"/>
    <lineage>
        <taxon>Bacteria</taxon>
        <taxon>Bacillati</taxon>
        <taxon>Actinomycetota</taxon>
        <taxon>Actinomycetes</taxon>
        <taxon>Kitasatosporales</taxon>
        <taxon>Streptomycetaceae</taxon>
        <taxon>Streptomyces</taxon>
    </lineage>
</organism>
<dbReference type="InterPro" id="IPR036365">
    <property type="entry name" value="PGBD-like_sf"/>
</dbReference>
<feature type="domain" description="Peptidoglycan binding-like" evidence="1">
    <location>
        <begin position="84"/>
        <end position="121"/>
    </location>
</feature>
<accession>A0ABX0E6V7</accession>
<evidence type="ECO:0000313" key="2">
    <source>
        <dbReference type="EMBL" id="NGO49357.1"/>
    </source>
</evidence>
<name>A0ABX0E6V7_9ACTN</name>
<dbReference type="InterPro" id="IPR036366">
    <property type="entry name" value="PGBDSf"/>
</dbReference>